<dbReference type="SUPFAM" id="SSF52980">
    <property type="entry name" value="Restriction endonuclease-like"/>
    <property type="match status" value="1"/>
</dbReference>
<keyword evidence="2" id="KW-0255">Endonuclease</keyword>
<dbReference type="Proteomes" id="UP000283672">
    <property type="component" value="Unassembled WGS sequence"/>
</dbReference>
<evidence type="ECO:0000259" key="1">
    <source>
        <dbReference type="Pfam" id="PF04471"/>
    </source>
</evidence>
<reference evidence="2 3" key="1">
    <citation type="submission" date="2018-08" db="EMBL/GenBank/DDBJ databases">
        <title>A genome reference for cultivated species of the human gut microbiota.</title>
        <authorList>
            <person name="Zou Y."/>
            <person name="Xue W."/>
            <person name="Luo G."/>
        </authorList>
    </citation>
    <scope>NUCLEOTIDE SEQUENCE [LARGE SCALE GENOMIC DNA]</scope>
    <source>
        <strain evidence="2 3">AF38-11</strain>
    </source>
</reference>
<proteinExistence type="predicted"/>
<dbReference type="GO" id="GO:0003677">
    <property type="term" value="F:DNA binding"/>
    <property type="evidence" value="ECO:0007669"/>
    <property type="project" value="InterPro"/>
</dbReference>
<keyword evidence="2" id="KW-0378">Hydrolase</keyword>
<evidence type="ECO:0000313" key="2">
    <source>
        <dbReference type="EMBL" id="RHL36255.1"/>
    </source>
</evidence>
<dbReference type="InterPro" id="IPR011335">
    <property type="entry name" value="Restrct_endonuc-II-like"/>
</dbReference>
<protein>
    <submittedName>
        <fullName evidence="2">Restriction endonuclease</fullName>
    </submittedName>
</protein>
<evidence type="ECO:0000313" key="3">
    <source>
        <dbReference type="Proteomes" id="UP000283672"/>
    </source>
</evidence>
<organism evidence="2 3">
    <name type="scientific">Segatella copri</name>
    <dbReference type="NCBI Taxonomy" id="165179"/>
    <lineage>
        <taxon>Bacteria</taxon>
        <taxon>Pseudomonadati</taxon>
        <taxon>Bacteroidota</taxon>
        <taxon>Bacteroidia</taxon>
        <taxon>Bacteroidales</taxon>
        <taxon>Prevotellaceae</taxon>
        <taxon>Segatella</taxon>
    </lineage>
</organism>
<dbReference type="InterPro" id="IPR007560">
    <property type="entry name" value="Restrct_endonuc_IV_Mrr"/>
</dbReference>
<dbReference type="PANTHER" id="PTHR30015">
    <property type="entry name" value="MRR RESTRICTION SYSTEM PROTEIN"/>
    <property type="match status" value="1"/>
</dbReference>
<keyword evidence="2" id="KW-0540">Nuclease</keyword>
<accession>A0AA92VAJ2</accession>
<dbReference type="GO" id="GO:0015666">
    <property type="term" value="F:restriction endodeoxyribonuclease activity"/>
    <property type="evidence" value="ECO:0007669"/>
    <property type="project" value="TreeGrafter"/>
</dbReference>
<feature type="domain" description="Restriction endonuclease type IV Mrr" evidence="1">
    <location>
        <begin position="1"/>
        <end position="101"/>
    </location>
</feature>
<dbReference type="Pfam" id="PF04471">
    <property type="entry name" value="Mrr_cat"/>
    <property type="match status" value="1"/>
</dbReference>
<dbReference type="GO" id="GO:0009307">
    <property type="term" value="P:DNA restriction-modification system"/>
    <property type="evidence" value="ECO:0007669"/>
    <property type="project" value="InterPro"/>
</dbReference>
<dbReference type="EMBL" id="QROP01000027">
    <property type="protein sequence ID" value="RHL36255.1"/>
    <property type="molecule type" value="Genomic_DNA"/>
</dbReference>
<sequence length="234" mass="26810">MAPKEYEQYIASIFQNQGYKTLVTPYSNDWGIDVIAIKGKEKIAIQAKMYGNKRKVNRAAIMQLYGAMAYQDCTKAVIATDGELLDDAISVAKKLKIEILTTKTNFVSTFHKEKEEENSDSIHKDFRMEYPTFDEVWRKYIMPLKGVTLWNTKGENKILDVNWGGITRITSNKRRSSISIDGFRFAYNELIRKGKITRDYINQEVDKRCSSGIVLILGQIPFVSTVRNPTSLEI</sequence>
<dbReference type="AlphaFoldDB" id="A0AA92VAJ2"/>
<dbReference type="PANTHER" id="PTHR30015:SF6">
    <property type="entry name" value="SLL1429 PROTEIN"/>
    <property type="match status" value="1"/>
</dbReference>
<dbReference type="InterPro" id="IPR052906">
    <property type="entry name" value="Type_IV_Methyl-Rstrct_Enzyme"/>
</dbReference>
<dbReference type="RefSeq" id="WP_118313403.1">
    <property type="nucleotide sequence ID" value="NZ_JAQEAK010000063.1"/>
</dbReference>
<name>A0AA92VAJ2_9BACT</name>
<gene>
    <name evidence="2" type="ORF">DW026_10485</name>
</gene>
<comment type="caution">
    <text evidence="2">The sequence shown here is derived from an EMBL/GenBank/DDBJ whole genome shotgun (WGS) entry which is preliminary data.</text>
</comment>
<dbReference type="Gene3D" id="3.40.1350.10">
    <property type="match status" value="1"/>
</dbReference>
<dbReference type="InterPro" id="IPR011856">
    <property type="entry name" value="tRNA_endonuc-like_dom_sf"/>
</dbReference>